<reference evidence="2" key="1">
    <citation type="journal article" date="2014" name="Front. Microbiol.">
        <title>High frequency of phylogenetically diverse reductive dehalogenase-homologous genes in deep subseafloor sedimentary metagenomes.</title>
        <authorList>
            <person name="Kawai M."/>
            <person name="Futagami T."/>
            <person name="Toyoda A."/>
            <person name="Takaki Y."/>
            <person name="Nishi S."/>
            <person name="Hori S."/>
            <person name="Arai W."/>
            <person name="Tsubouchi T."/>
            <person name="Morono Y."/>
            <person name="Uchiyama I."/>
            <person name="Ito T."/>
            <person name="Fujiyama A."/>
            <person name="Inagaki F."/>
            <person name="Takami H."/>
        </authorList>
    </citation>
    <scope>NUCLEOTIDE SEQUENCE</scope>
    <source>
        <strain evidence="2">Expedition CK06-06</strain>
    </source>
</reference>
<evidence type="ECO:0000259" key="1">
    <source>
        <dbReference type="Pfam" id="PF17899"/>
    </source>
</evidence>
<name>X0SDT7_9ZZZZ</name>
<protein>
    <recommendedName>
        <fullName evidence="1">Peptidase M61 N-terminal domain-containing protein</fullName>
    </recommendedName>
</protein>
<dbReference type="InterPro" id="IPR040756">
    <property type="entry name" value="Peptidase_M61_N"/>
</dbReference>
<dbReference type="Gene3D" id="2.60.40.3650">
    <property type="match status" value="1"/>
</dbReference>
<feature type="non-terminal residue" evidence="2">
    <location>
        <position position="124"/>
    </location>
</feature>
<evidence type="ECO:0000313" key="2">
    <source>
        <dbReference type="EMBL" id="GAF79223.1"/>
    </source>
</evidence>
<dbReference type="Pfam" id="PF17899">
    <property type="entry name" value="Peptidase_M61_N"/>
    <property type="match status" value="1"/>
</dbReference>
<dbReference type="EMBL" id="BARS01009762">
    <property type="protein sequence ID" value="GAF79223.1"/>
    <property type="molecule type" value="Genomic_DNA"/>
</dbReference>
<sequence>MVDKLRKNFFTVIVLYCIAVAFVLGQNQERIMAFTISMENPNTHYYHVVFHCEGIRGETLDFKMPVWTPGYYWILNLAKNIANFETRDVHGNQLDWHKINKNTWRVNSDNASNIRISYDVFAFR</sequence>
<accession>X0SDT7</accession>
<comment type="caution">
    <text evidence="2">The sequence shown here is derived from an EMBL/GenBank/DDBJ whole genome shotgun (WGS) entry which is preliminary data.</text>
</comment>
<proteinExistence type="predicted"/>
<dbReference type="AlphaFoldDB" id="X0SDT7"/>
<organism evidence="2">
    <name type="scientific">marine sediment metagenome</name>
    <dbReference type="NCBI Taxonomy" id="412755"/>
    <lineage>
        <taxon>unclassified sequences</taxon>
        <taxon>metagenomes</taxon>
        <taxon>ecological metagenomes</taxon>
    </lineage>
</organism>
<gene>
    <name evidence="2" type="ORF">S01H1_18280</name>
</gene>
<feature type="domain" description="Peptidase M61 N-terminal" evidence="1">
    <location>
        <begin position="34"/>
        <end position="123"/>
    </location>
</feature>